<comment type="cofactor">
    <cofactor evidence="11">
        <name>Zn(2+)</name>
        <dbReference type="ChEBI" id="CHEBI:29105"/>
    </cofactor>
    <text evidence="11">Binds 1 zinc ion per subunit.</text>
</comment>
<keyword evidence="6 11" id="KW-0862">Zinc</keyword>
<dbReference type="PANTHER" id="PTHR33202:SF18">
    <property type="entry name" value="TRANSCRIPTIONAL REGULATOR FURA"/>
    <property type="match status" value="1"/>
</dbReference>
<keyword evidence="10" id="KW-0804">Transcription</keyword>
<dbReference type="GO" id="GO:0008270">
    <property type="term" value="F:zinc ion binding"/>
    <property type="evidence" value="ECO:0007669"/>
    <property type="project" value="TreeGrafter"/>
</dbReference>
<evidence type="ECO:0000256" key="1">
    <source>
        <dbReference type="ARBA" id="ARBA00004496"/>
    </source>
</evidence>
<comment type="similarity">
    <text evidence="2">Belongs to the Fur family.</text>
</comment>
<dbReference type="Gene3D" id="1.10.10.10">
    <property type="entry name" value="Winged helix-like DNA-binding domain superfamily/Winged helix DNA-binding domain"/>
    <property type="match status" value="1"/>
</dbReference>
<evidence type="ECO:0000313" key="13">
    <source>
        <dbReference type="Proteomes" id="UP001141629"/>
    </source>
</evidence>
<evidence type="ECO:0000256" key="10">
    <source>
        <dbReference type="ARBA" id="ARBA00023163"/>
    </source>
</evidence>
<dbReference type="InterPro" id="IPR043135">
    <property type="entry name" value="Fur_C"/>
</dbReference>
<evidence type="ECO:0000256" key="2">
    <source>
        <dbReference type="ARBA" id="ARBA00007957"/>
    </source>
</evidence>
<keyword evidence="13" id="KW-1185">Reference proteome</keyword>
<comment type="caution">
    <text evidence="12">The sequence shown here is derived from an EMBL/GenBank/DDBJ whole genome shotgun (WGS) entry which is preliminary data.</text>
</comment>
<dbReference type="CDD" id="cd07153">
    <property type="entry name" value="Fur_like"/>
    <property type="match status" value="1"/>
</dbReference>
<dbReference type="Proteomes" id="UP001141629">
    <property type="component" value="Unassembled WGS sequence"/>
</dbReference>
<evidence type="ECO:0000256" key="8">
    <source>
        <dbReference type="ARBA" id="ARBA00023015"/>
    </source>
</evidence>
<keyword evidence="7" id="KW-0408">Iron</keyword>
<dbReference type="InterPro" id="IPR036388">
    <property type="entry name" value="WH-like_DNA-bd_sf"/>
</dbReference>
<feature type="binding site" evidence="11">
    <location>
        <position position="95"/>
    </location>
    <ligand>
        <name>Zn(2+)</name>
        <dbReference type="ChEBI" id="CHEBI:29105"/>
    </ligand>
</feature>
<keyword evidence="5 11" id="KW-0479">Metal-binding</keyword>
<evidence type="ECO:0000256" key="5">
    <source>
        <dbReference type="ARBA" id="ARBA00022723"/>
    </source>
</evidence>
<evidence type="ECO:0000256" key="3">
    <source>
        <dbReference type="ARBA" id="ARBA00022490"/>
    </source>
</evidence>
<keyword evidence="3" id="KW-0963">Cytoplasm</keyword>
<accession>A0A9X2YXB4</accession>
<keyword evidence="8" id="KW-0805">Transcription regulation</keyword>
<gene>
    <name evidence="12" type="ORF">H7K45_02250</name>
</gene>
<name>A0A9X2YXB4_9MYCO</name>
<protein>
    <submittedName>
        <fullName evidence="12">Transcriptional repressor</fullName>
    </submittedName>
</protein>
<evidence type="ECO:0000256" key="7">
    <source>
        <dbReference type="ARBA" id="ARBA00023004"/>
    </source>
</evidence>
<dbReference type="RefSeq" id="WP_263994108.1">
    <property type="nucleotide sequence ID" value="NZ_JACKVK010000001.1"/>
</dbReference>
<dbReference type="GO" id="GO:0000976">
    <property type="term" value="F:transcription cis-regulatory region binding"/>
    <property type="evidence" value="ECO:0007669"/>
    <property type="project" value="TreeGrafter"/>
</dbReference>
<dbReference type="SUPFAM" id="SSF46785">
    <property type="entry name" value="Winged helix' DNA-binding domain"/>
    <property type="match status" value="1"/>
</dbReference>
<dbReference type="PANTHER" id="PTHR33202">
    <property type="entry name" value="ZINC UPTAKE REGULATION PROTEIN"/>
    <property type="match status" value="1"/>
</dbReference>
<evidence type="ECO:0000256" key="4">
    <source>
        <dbReference type="ARBA" id="ARBA00022491"/>
    </source>
</evidence>
<evidence type="ECO:0000256" key="11">
    <source>
        <dbReference type="PIRSR" id="PIRSR602481-1"/>
    </source>
</evidence>
<dbReference type="GO" id="GO:0045892">
    <property type="term" value="P:negative regulation of DNA-templated transcription"/>
    <property type="evidence" value="ECO:0007669"/>
    <property type="project" value="TreeGrafter"/>
</dbReference>
<feature type="binding site" evidence="11">
    <location>
        <position position="98"/>
    </location>
    <ligand>
        <name>Zn(2+)</name>
        <dbReference type="ChEBI" id="CHEBI:29105"/>
    </ligand>
</feature>
<keyword evidence="4" id="KW-0678">Repressor</keyword>
<feature type="binding site" evidence="11">
    <location>
        <position position="135"/>
    </location>
    <ligand>
        <name>Zn(2+)</name>
        <dbReference type="ChEBI" id="CHEBI:29105"/>
    </ligand>
</feature>
<dbReference type="GO" id="GO:0003700">
    <property type="term" value="F:DNA-binding transcription factor activity"/>
    <property type="evidence" value="ECO:0007669"/>
    <property type="project" value="InterPro"/>
</dbReference>
<feature type="binding site" evidence="11">
    <location>
        <position position="138"/>
    </location>
    <ligand>
        <name>Zn(2+)</name>
        <dbReference type="ChEBI" id="CHEBI:29105"/>
    </ligand>
</feature>
<evidence type="ECO:0000256" key="6">
    <source>
        <dbReference type="ARBA" id="ARBA00022833"/>
    </source>
</evidence>
<reference evidence="12" key="2">
    <citation type="journal article" date="2022" name="BMC Genomics">
        <title>Comparative genome analysis of mycobacteria focusing on tRNA and non-coding RNA.</title>
        <authorList>
            <person name="Behra P.R.K."/>
            <person name="Pettersson B.M.F."/>
            <person name="Ramesh M."/>
            <person name="Das S."/>
            <person name="Dasgupta S."/>
            <person name="Kirsebom L.A."/>
        </authorList>
    </citation>
    <scope>NUCLEOTIDE SEQUENCE</scope>
    <source>
        <strain evidence="12">DSM 44838</strain>
    </source>
</reference>
<dbReference type="AlphaFoldDB" id="A0A9X2YXB4"/>
<proteinExistence type="inferred from homology"/>
<comment type="subcellular location">
    <subcellularLocation>
        <location evidence="1">Cytoplasm</location>
    </subcellularLocation>
</comment>
<evidence type="ECO:0000313" key="12">
    <source>
        <dbReference type="EMBL" id="MCV7419351.1"/>
    </source>
</evidence>
<dbReference type="InterPro" id="IPR002481">
    <property type="entry name" value="FUR"/>
</dbReference>
<dbReference type="InterPro" id="IPR036390">
    <property type="entry name" value="WH_DNA-bd_sf"/>
</dbReference>
<reference evidence="12" key="1">
    <citation type="submission" date="2020-07" db="EMBL/GenBank/DDBJ databases">
        <authorList>
            <person name="Pettersson B.M.F."/>
            <person name="Behra P.R.K."/>
            <person name="Ramesh M."/>
            <person name="Das S."/>
            <person name="Dasgupta S."/>
            <person name="Kirsebom L.A."/>
        </authorList>
    </citation>
    <scope>NUCLEOTIDE SEQUENCE</scope>
    <source>
        <strain evidence="12">DSM 44838</strain>
    </source>
</reference>
<keyword evidence="9" id="KW-0238">DNA-binding</keyword>
<dbReference type="Gene3D" id="3.30.1490.190">
    <property type="match status" value="1"/>
</dbReference>
<dbReference type="GO" id="GO:1900376">
    <property type="term" value="P:regulation of secondary metabolite biosynthetic process"/>
    <property type="evidence" value="ECO:0007669"/>
    <property type="project" value="TreeGrafter"/>
</dbReference>
<dbReference type="GO" id="GO:0005737">
    <property type="term" value="C:cytoplasm"/>
    <property type="evidence" value="ECO:0007669"/>
    <property type="project" value="UniProtKB-SubCell"/>
</dbReference>
<dbReference type="EMBL" id="JACKVK010000001">
    <property type="protein sequence ID" value="MCV7419351.1"/>
    <property type="molecule type" value="Genomic_DNA"/>
</dbReference>
<dbReference type="Pfam" id="PF01475">
    <property type="entry name" value="FUR"/>
    <property type="match status" value="1"/>
</dbReference>
<evidence type="ECO:0000256" key="9">
    <source>
        <dbReference type="ARBA" id="ARBA00023125"/>
    </source>
</evidence>
<sequence length="151" mass="16471">MDDAISRYKQELRGVGLRATSGRVAVLRALENSPHATAETVFTLIRGDLPGTSTQAVYMVLNDLTRTGLIRRFEPAGSAALYERRIGDNHHHLVCDECGVVRDVDCVVGRAPCLTPPDDTGFRVREAEVTFWGLCERCQANPVDAGPVFSG</sequence>
<organism evidence="12 13">
    <name type="scientific">Mycobacterium yunnanensis</name>
    <dbReference type="NCBI Taxonomy" id="368477"/>
    <lineage>
        <taxon>Bacteria</taxon>
        <taxon>Bacillati</taxon>
        <taxon>Actinomycetota</taxon>
        <taxon>Actinomycetes</taxon>
        <taxon>Mycobacteriales</taxon>
        <taxon>Mycobacteriaceae</taxon>
        <taxon>Mycobacterium</taxon>
    </lineage>
</organism>